<reference evidence="7 8" key="1">
    <citation type="submission" date="2023-10" db="EMBL/GenBank/DDBJ databases">
        <title>179-bfca-hs.</title>
        <authorList>
            <person name="Miliotis G."/>
            <person name="Sengupta P."/>
            <person name="Hameed A."/>
            <person name="Chuvochina M."/>
            <person name="Mcdonagh F."/>
            <person name="Simpson A.C."/>
            <person name="Singh N.K."/>
            <person name="Rekha P.D."/>
            <person name="Raman K."/>
            <person name="Hugenholtz P."/>
            <person name="Venkateswaran K."/>
        </authorList>
    </citation>
    <scope>NUCLEOTIDE SEQUENCE [LARGE SCALE GENOMIC DNA]</scope>
    <source>
        <strain evidence="7 8">179-BFC-A-HS</strain>
    </source>
</reference>
<evidence type="ECO:0000256" key="4">
    <source>
        <dbReference type="ARBA" id="ARBA00023163"/>
    </source>
</evidence>
<feature type="domain" description="CggR N-terminal DNA binding" evidence="6">
    <location>
        <begin position="19"/>
        <end position="88"/>
    </location>
</feature>
<dbReference type="RefSeq" id="WP_306067296.1">
    <property type="nucleotide sequence ID" value="NZ_JAROCA020000001.1"/>
</dbReference>
<feature type="domain" description="Sugar-binding" evidence="5">
    <location>
        <begin position="91"/>
        <end position="337"/>
    </location>
</feature>
<evidence type="ECO:0000256" key="1">
    <source>
        <dbReference type="ARBA" id="ARBA00010466"/>
    </source>
</evidence>
<organism evidence="7 8">
    <name type="scientific">Tigheibacillus jepli</name>
    <dbReference type="NCBI Taxonomy" id="3035914"/>
    <lineage>
        <taxon>Bacteria</taxon>
        <taxon>Bacillati</taxon>
        <taxon>Bacillota</taxon>
        <taxon>Bacilli</taxon>
        <taxon>Bacillales</taxon>
        <taxon>Bacillaceae</taxon>
        <taxon>Tigheibacillus</taxon>
    </lineage>
</organism>
<protein>
    <submittedName>
        <fullName evidence="7">Sugar-binding domain-containing protein</fullName>
    </submittedName>
</protein>
<keyword evidence="8" id="KW-1185">Reference proteome</keyword>
<gene>
    <name evidence="7" type="ORF">P5G51_006745</name>
</gene>
<dbReference type="InterPro" id="IPR037171">
    <property type="entry name" value="NagB/RpiA_transferase-like"/>
</dbReference>
<evidence type="ECO:0000313" key="8">
    <source>
        <dbReference type="Proteomes" id="UP001228376"/>
    </source>
</evidence>
<comment type="caution">
    <text evidence="7">The sequence shown here is derived from an EMBL/GenBank/DDBJ whole genome shotgun (WGS) entry which is preliminary data.</text>
</comment>
<evidence type="ECO:0000256" key="2">
    <source>
        <dbReference type="ARBA" id="ARBA00023015"/>
    </source>
</evidence>
<dbReference type="SUPFAM" id="SSF100950">
    <property type="entry name" value="NagB/RpiA/CoA transferase-like"/>
    <property type="match status" value="1"/>
</dbReference>
<dbReference type="InterPro" id="IPR007324">
    <property type="entry name" value="Sugar-bd_dom_put"/>
</dbReference>
<dbReference type="SUPFAM" id="SSF46785">
    <property type="entry name" value="Winged helix' DNA-binding domain"/>
    <property type="match status" value="1"/>
</dbReference>
<sequence>MAALVDLLKKIYPDILCDIQQRYRILHSVELFQPIGRRGLAEQTHLTERNIRSEIDLLQAQGLIAITPKGMHLTTEGTLLLEQLSGWMNELNGLNVLEMQLKEKLQLKDVVIVSGNSDEDAWVKKEMGKAAFHFLQKIVKPDDILAVTGGTTMFAVAEAMKPFPFDGNILFVPARGGIGEQVENQANTIVATMAKRTNGAYRMLFVPDLLSEASYKSIIQEPAIDEILGQIKSASIVLHGVGDAIRMAHRRNAASDVIDQLHEKEAVGEAFGYYFDSKGNIVHKIRTVGLQLKDLNEKKYVVTVAGGKSKARAIASYYKLGKSDVLITDEAAAKVILRDNPL</sequence>
<dbReference type="InterPro" id="IPR036390">
    <property type="entry name" value="WH_DNA-bd_sf"/>
</dbReference>
<proteinExistence type="inferred from homology"/>
<evidence type="ECO:0000256" key="3">
    <source>
        <dbReference type="ARBA" id="ARBA00023125"/>
    </source>
</evidence>
<dbReference type="Proteomes" id="UP001228376">
    <property type="component" value="Unassembled WGS sequence"/>
</dbReference>
<dbReference type="Gene3D" id="3.40.50.1360">
    <property type="match status" value="1"/>
</dbReference>
<keyword evidence="4" id="KW-0804">Transcription</keyword>
<dbReference type="InterPro" id="IPR051054">
    <property type="entry name" value="SorC_transcr_regulators"/>
</dbReference>
<dbReference type="InterPro" id="IPR036388">
    <property type="entry name" value="WH-like_DNA-bd_sf"/>
</dbReference>
<dbReference type="Pfam" id="PF21715">
    <property type="entry name" value="CggR_N"/>
    <property type="match status" value="1"/>
</dbReference>
<dbReference type="PANTHER" id="PTHR34294">
    <property type="entry name" value="TRANSCRIPTIONAL REGULATOR-RELATED"/>
    <property type="match status" value="1"/>
</dbReference>
<evidence type="ECO:0000313" key="7">
    <source>
        <dbReference type="EMBL" id="MDY0405138.1"/>
    </source>
</evidence>
<evidence type="ECO:0000259" key="6">
    <source>
        <dbReference type="Pfam" id="PF21715"/>
    </source>
</evidence>
<name>A0ABU5CFN3_9BACI</name>
<dbReference type="Gene3D" id="1.10.10.10">
    <property type="entry name" value="Winged helix-like DNA-binding domain superfamily/Winged helix DNA-binding domain"/>
    <property type="match status" value="1"/>
</dbReference>
<dbReference type="Pfam" id="PF04198">
    <property type="entry name" value="Sugar-bind"/>
    <property type="match status" value="1"/>
</dbReference>
<comment type="similarity">
    <text evidence="1">Belongs to the SorC transcriptional regulatory family.</text>
</comment>
<keyword evidence="3" id="KW-0238">DNA-binding</keyword>
<dbReference type="EMBL" id="JAROCA020000001">
    <property type="protein sequence ID" value="MDY0405138.1"/>
    <property type="molecule type" value="Genomic_DNA"/>
</dbReference>
<keyword evidence="2" id="KW-0805">Transcription regulation</keyword>
<accession>A0ABU5CFN3</accession>
<dbReference type="InterPro" id="IPR048715">
    <property type="entry name" value="CggR_N"/>
</dbReference>
<dbReference type="PANTHER" id="PTHR34294:SF5">
    <property type="entry name" value="CENTRAL GLYCOLYTIC GENES REGULATOR"/>
    <property type="match status" value="1"/>
</dbReference>
<evidence type="ECO:0000259" key="5">
    <source>
        <dbReference type="Pfam" id="PF04198"/>
    </source>
</evidence>